<dbReference type="InterPro" id="IPR027268">
    <property type="entry name" value="Peptidase_M4/M1_CTD_sf"/>
</dbReference>
<dbReference type="WBParaSite" id="sdigi.contig55.g3117.t1">
    <property type="protein sequence ID" value="sdigi.contig55.g3117.t1"/>
    <property type="gene ID" value="sdigi.contig55.g3117"/>
</dbReference>
<dbReference type="InterPro" id="IPR045357">
    <property type="entry name" value="Aminopeptidase_N-like_N"/>
</dbReference>
<reference evidence="14" key="1">
    <citation type="submission" date="2022-11" db="UniProtKB">
        <authorList>
            <consortium name="WormBaseParasite"/>
        </authorList>
    </citation>
    <scope>IDENTIFICATION</scope>
</reference>
<dbReference type="InterPro" id="IPR001930">
    <property type="entry name" value="Peptidase_M1"/>
</dbReference>
<comment type="cofactor">
    <cofactor evidence="11">
        <name>Zn(2+)</name>
        <dbReference type="ChEBI" id="CHEBI:29105"/>
    </cofactor>
    <text evidence="11">Binds 1 zinc ion per subunit.</text>
</comment>
<feature type="binding site" evidence="10">
    <location>
        <begin position="749"/>
        <end position="751"/>
    </location>
    <ligand>
        <name>a peptide</name>
        <dbReference type="ChEBI" id="CHEBI:60466"/>
    </ligand>
</feature>
<evidence type="ECO:0000259" key="12">
    <source>
        <dbReference type="SMART" id="SM01263"/>
    </source>
</evidence>
<dbReference type="SUPFAM" id="SSF55486">
    <property type="entry name" value="Metalloproteases ('zincins'), catalytic domain"/>
    <property type="match status" value="1"/>
</dbReference>
<dbReference type="FunFam" id="3.30.2010.30:FF:000001">
    <property type="entry name" value="Leukotriene A(4) hydrolase"/>
    <property type="match status" value="1"/>
</dbReference>
<protein>
    <submittedName>
        <fullName evidence="14">Peptidase M1 leukotriene A4 hydrolase/aminopeptidase C-terminal domain-containing protein</fullName>
    </submittedName>
</protein>
<evidence type="ECO:0000256" key="11">
    <source>
        <dbReference type="PIRSR" id="PIRSR634015-3"/>
    </source>
</evidence>
<feature type="binding site" evidence="10">
    <location>
        <begin position="320"/>
        <end position="322"/>
    </location>
    <ligand>
        <name>a peptide</name>
        <dbReference type="ChEBI" id="CHEBI:60466"/>
    </ligand>
</feature>
<evidence type="ECO:0000256" key="2">
    <source>
        <dbReference type="ARBA" id="ARBA00010136"/>
    </source>
</evidence>
<dbReference type="GO" id="GO:0006508">
    <property type="term" value="P:proteolysis"/>
    <property type="evidence" value="ECO:0007669"/>
    <property type="project" value="UniProtKB-KW"/>
</dbReference>
<evidence type="ECO:0000313" key="14">
    <source>
        <dbReference type="WBParaSite" id="sdigi.contig55.g3117.t1"/>
    </source>
</evidence>
<dbReference type="Gene3D" id="1.25.40.320">
    <property type="entry name" value="Peptidase M1, leukotriene A4 hydrolase/aminopeptidase C-terminal domain"/>
    <property type="match status" value="1"/>
</dbReference>
<comment type="similarity">
    <text evidence="2">Belongs to the peptidase M1 family.</text>
</comment>
<keyword evidence="7 11" id="KW-0862">Zinc</keyword>
<feature type="domain" description="Peptidase M1 leukotriene A4 hydrolase/aminopeptidase C-terminal" evidence="12">
    <location>
        <begin position="648"/>
        <end position="793"/>
    </location>
</feature>
<dbReference type="Gene3D" id="3.30.2010.30">
    <property type="match status" value="1"/>
</dbReference>
<dbReference type="SUPFAM" id="SSF53335">
    <property type="entry name" value="S-adenosyl-L-methionine-dependent methyltransferases"/>
    <property type="match status" value="1"/>
</dbReference>
<dbReference type="CDD" id="cd02440">
    <property type="entry name" value="AdoMet_MTases"/>
    <property type="match status" value="1"/>
</dbReference>
<dbReference type="GO" id="GO:0008270">
    <property type="term" value="F:zinc ion binding"/>
    <property type="evidence" value="ECO:0007669"/>
    <property type="project" value="InterPro"/>
</dbReference>
<dbReference type="InterPro" id="IPR014782">
    <property type="entry name" value="Peptidase_M1_dom"/>
</dbReference>
<feature type="active site" description="Proton acceptor" evidence="9">
    <location>
        <position position="480"/>
    </location>
</feature>
<organism evidence="13 14">
    <name type="scientific">Setaria digitata</name>
    <dbReference type="NCBI Taxonomy" id="48799"/>
    <lineage>
        <taxon>Eukaryota</taxon>
        <taxon>Metazoa</taxon>
        <taxon>Ecdysozoa</taxon>
        <taxon>Nematoda</taxon>
        <taxon>Chromadorea</taxon>
        <taxon>Rhabditida</taxon>
        <taxon>Spirurina</taxon>
        <taxon>Spiruromorpha</taxon>
        <taxon>Filarioidea</taxon>
        <taxon>Setariidae</taxon>
        <taxon>Setaria</taxon>
    </lineage>
</organism>
<dbReference type="Pfam" id="PF01433">
    <property type="entry name" value="Peptidase_M1"/>
    <property type="match status" value="1"/>
</dbReference>
<keyword evidence="8" id="KW-0482">Metalloprotease</keyword>
<keyword evidence="4" id="KW-0645">Protease</keyword>
<evidence type="ECO:0000256" key="8">
    <source>
        <dbReference type="ARBA" id="ARBA00023049"/>
    </source>
</evidence>
<dbReference type="Gene3D" id="3.40.50.150">
    <property type="entry name" value="Vaccinia Virus protein VP39"/>
    <property type="match status" value="1"/>
</dbReference>
<feature type="binding site" evidence="11">
    <location>
        <position position="483"/>
    </location>
    <ligand>
        <name>Zn(2+)</name>
        <dbReference type="ChEBI" id="CHEBI:29105"/>
        <note>catalytic</note>
    </ligand>
</feature>
<dbReference type="Pfam" id="PF09127">
    <property type="entry name" value="Leuk-A4-hydro_C"/>
    <property type="match status" value="1"/>
</dbReference>
<feature type="binding site" evidence="11">
    <location>
        <position position="502"/>
    </location>
    <ligand>
        <name>Zn(2+)</name>
        <dbReference type="ChEBI" id="CHEBI:29105"/>
        <note>catalytic</note>
    </ligand>
</feature>
<dbReference type="AlphaFoldDB" id="A0A915PXM7"/>
<dbReference type="GO" id="GO:0004177">
    <property type="term" value="F:aminopeptidase activity"/>
    <property type="evidence" value="ECO:0007669"/>
    <property type="project" value="TreeGrafter"/>
</dbReference>
<evidence type="ECO:0000256" key="6">
    <source>
        <dbReference type="ARBA" id="ARBA00022801"/>
    </source>
</evidence>
<feature type="binding site" evidence="10">
    <location>
        <begin position="450"/>
        <end position="455"/>
    </location>
    <ligand>
        <name>a peptide</name>
        <dbReference type="ChEBI" id="CHEBI:60466"/>
    </ligand>
</feature>
<dbReference type="InterPro" id="IPR042097">
    <property type="entry name" value="Aminopeptidase_N-like_N_sf"/>
</dbReference>
<keyword evidence="3" id="KW-0963">Cytoplasm</keyword>
<accession>A0A915PXM7</accession>
<feature type="active site" description="Proton donor" evidence="9">
    <location>
        <position position="569"/>
    </location>
</feature>
<name>A0A915PXM7_9BILA</name>
<dbReference type="Gene3D" id="1.10.390.10">
    <property type="entry name" value="Neutral Protease Domain 2"/>
    <property type="match status" value="1"/>
</dbReference>
<evidence type="ECO:0000256" key="9">
    <source>
        <dbReference type="PIRSR" id="PIRSR634015-1"/>
    </source>
</evidence>
<dbReference type="SUPFAM" id="SSF63737">
    <property type="entry name" value="Leukotriene A4 hydrolase N-terminal domain"/>
    <property type="match status" value="1"/>
</dbReference>
<evidence type="ECO:0000256" key="1">
    <source>
        <dbReference type="ARBA" id="ARBA00004496"/>
    </source>
</evidence>
<dbReference type="GO" id="GO:0043171">
    <property type="term" value="P:peptide catabolic process"/>
    <property type="evidence" value="ECO:0007669"/>
    <property type="project" value="TreeGrafter"/>
</dbReference>
<evidence type="ECO:0000256" key="7">
    <source>
        <dbReference type="ARBA" id="ARBA00022833"/>
    </source>
</evidence>
<dbReference type="InterPro" id="IPR015211">
    <property type="entry name" value="Peptidase_M1_C"/>
</dbReference>
<dbReference type="GO" id="GO:0008237">
    <property type="term" value="F:metallopeptidase activity"/>
    <property type="evidence" value="ECO:0007669"/>
    <property type="project" value="UniProtKB-KW"/>
</dbReference>
<dbReference type="FunFam" id="1.10.390.10:FF:000003">
    <property type="entry name" value="Leukotriene A(4) hydrolase"/>
    <property type="match status" value="1"/>
</dbReference>
<dbReference type="SUPFAM" id="SSF48371">
    <property type="entry name" value="ARM repeat"/>
    <property type="match status" value="1"/>
</dbReference>
<dbReference type="InterPro" id="IPR034015">
    <property type="entry name" value="M1_LTA4H"/>
</dbReference>
<dbReference type="PRINTS" id="PR00756">
    <property type="entry name" value="ALADIPTASE"/>
</dbReference>
<dbReference type="InterPro" id="IPR019410">
    <property type="entry name" value="Methyltransf_16"/>
</dbReference>
<feature type="binding site" evidence="11">
    <location>
        <position position="479"/>
    </location>
    <ligand>
        <name>Zn(2+)</name>
        <dbReference type="ChEBI" id="CHEBI:29105"/>
        <note>catalytic</note>
    </ligand>
</feature>
<proteinExistence type="inferred from homology"/>
<dbReference type="Gene3D" id="2.60.40.1730">
    <property type="entry name" value="tricorn interacting facor f3 domain"/>
    <property type="match status" value="1"/>
</dbReference>
<dbReference type="CDD" id="cd09599">
    <property type="entry name" value="M1_LTA4H"/>
    <property type="match status" value="1"/>
</dbReference>
<dbReference type="PANTHER" id="PTHR45726:SF3">
    <property type="entry name" value="LEUKOTRIENE A-4 HYDROLASE"/>
    <property type="match status" value="1"/>
</dbReference>
<keyword evidence="13" id="KW-1185">Reference proteome</keyword>
<dbReference type="InterPro" id="IPR029063">
    <property type="entry name" value="SAM-dependent_MTases_sf"/>
</dbReference>
<dbReference type="GO" id="GO:0004301">
    <property type="term" value="F:epoxide hydrolase activity"/>
    <property type="evidence" value="ECO:0007669"/>
    <property type="project" value="TreeGrafter"/>
</dbReference>
<evidence type="ECO:0000256" key="4">
    <source>
        <dbReference type="ARBA" id="ARBA00022670"/>
    </source>
</evidence>
<dbReference type="InterPro" id="IPR038502">
    <property type="entry name" value="M1_LTA-4_hydro/amino_C_sf"/>
</dbReference>
<keyword evidence="6" id="KW-0378">Hydrolase</keyword>
<evidence type="ECO:0000313" key="13">
    <source>
        <dbReference type="Proteomes" id="UP000887581"/>
    </source>
</evidence>
<dbReference type="InterPro" id="IPR016024">
    <property type="entry name" value="ARM-type_fold"/>
</dbReference>
<comment type="subcellular location">
    <subcellularLocation>
        <location evidence="1">Cytoplasm</location>
    </subcellularLocation>
</comment>
<evidence type="ECO:0000256" key="3">
    <source>
        <dbReference type="ARBA" id="ARBA00022490"/>
    </source>
</evidence>
<dbReference type="GO" id="GO:0005829">
    <property type="term" value="C:cytosol"/>
    <property type="evidence" value="ECO:0007669"/>
    <property type="project" value="TreeGrafter"/>
</dbReference>
<dbReference type="PANTHER" id="PTHR45726">
    <property type="entry name" value="LEUKOTRIENE A-4 HYDROLASE"/>
    <property type="match status" value="1"/>
</dbReference>
<evidence type="ECO:0000256" key="5">
    <source>
        <dbReference type="ARBA" id="ARBA00022723"/>
    </source>
</evidence>
<dbReference type="Pfam" id="PF17900">
    <property type="entry name" value="Peptidase_M1_N"/>
    <property type="match status" value="1"/>
</dbReference>
<keyword evidence="5 11" id="KW-0479">Metal-binding</keyword>
<sequence>MRGLGETAKNGDKIESNTINKDDILYYVRELKFGKKKLKINQGYIGDVGCVVWDSAIVACHYFARLQSFWKKKKVLELGAGTGLCSILLAALGADVVATDLPERINLLKRNIRENREVITGNEGFIEAKILDWNDPCNKPLSFDIVVMVDTIYYLKALDGLVRTMLRLEGSTIICCYEVRDIGEPEVAQHQFFKMISPYFTVCPVNDEELDPASCTIHPLVPTSMKQRLTIFHWIGQLIFILDSRSLQIMSIKLDDKVLNYRVESASVLGDKIIIDVGKRKAGDKLSLIIVYSTGDQCSAVQFLKAEQTVTKKKPYLFSQCQAINARSLVPCMDTPSVKQTYDAVVTVPNDLICLMSATAVGEPEETGEVKKYSFKQSIRIPSYLLAIVVGLMVKRDLSTRCAVWAEPKVVDKAFYEFGETEKMLQTAEDLVGKYEWGRYDLVVLPSSFPYGGMENPCLTFATPALLAGDRSAAYVIAHEISHSWTGNLVSNANWEHFWLNEGFTTFLERKIVGKLEGEQQRHFEAQCGWEEHLLSAVKEQYSDNHPFTKLIPDLQNRDPEDAYSLVPYEKGSALLMVLEQKLGITPFNEFLRKYIEKFAQKSIVTDDWKAFLYEYFSAKKNILDSIDWENWLHDPGMPKTKPQFDDAAMRETLMLAEEWGNMADCDLMSIDSSKYLSFSTQQKIKVLDHLRLKKGPLSHKKLARLDELMEFSKTGNCDILSSWIQLALKNYWKAIIPVALNFVTQQGRIKYLRPIYRDLFLWSESASRAIETFMKNGPSMHPVTVSVVGKLIPK</sequence>
<evidence type="ECO:0000256" key="10">
    <source>
        <dbReference type="PIRSR" id="PIRSR634015-2"/>
    </source>
</evidence>
<dbReference type="Proteomes" id="UP000887581">
    <property type="component" value="Unplaced"/>
</dbReference>
<dbReference type="InterPro" id="IPR049980">
    <property type="entry name" value="LTA4H_cat"/>
</dbReference>
<dbReference type="Pfam" id="PF10294">
    <property type="entry name" value="Methyltransf_16"/>
    <property type="match status" value="1"/>
</dbReference>
<dbReference type="SMART" id="SM01263">
    <property type="entry name" value="Leuk-A4-hydro_C"/>
    <property type="match status" value="1"/>
</dbReference>